<dbReference type="Pfam" id="PF26348">
    <property type="entry name" value="SRA_ScoMcrA"/>
    <property type="match status" value="1"/>
</dbReference>
<evidence type="ECO:0000313" key="1">
    <source>
        <dbReference type="EMBL" id="APR04828.1"/>
    </source>
</evidence>
<dbReference type="KEGG" id="tcl:Tchl_1981"/>
<dbReference type="Proteomes" id="UP000185739">
    <property type="component" value="Chromosome"/>
</dbReference>
<protein>
    <submittedName>
        <fullName evidence="1">HNH nuclease domain-containing protein</fullName>
    </submittedName>
</protein>
<gene>
    <name evidence="1" type="ORF">Tchl_1981</name>
</gene>
<dbReference type="AlphaFoldDB" id="A0A1H5SF31"/>
<dbReference type="InterPro" id="IPR002711">
    <property type="entry name" value="HNH"/>
</dbReference>
<dbReference type="Pfam" id="PF01844">
    <property type="entry name" value="HNH"/>
    <property type="match status" value="1"/>
</dbReference>
<dbReference type="InterPro" id="IPR058712">
    <property type="entry name" value="SRA_ScoMcrA"/>
</dbReference>
<proteinExistence type="predicted"/>
<dbReference type="CDD" id="cd00085">
    <property type="entry name" value="HNHc"/>
    <property type="match status" value="1"/>
</dbReference>
<dbReference type="RefSeq" id="WP_083945212.1">
    <property type="nucleotide sequence ID" value="NZ_CP018839.1"/>
</dbReference>
<accession>A0A1H5SF31</accession>
<sequence>MLPDRNRSTLERALKEFDQNLRHQAAWKNWDQKKSQLYAIDHGGQLYPPKQIVSLATGVSVRLFSGGRPTNGYLESRGFSIITLDHGEFPAPAELPSFEVGRSYKRSTEITGRFGGSAQSGIAPSSQAPAVFLFTGDSGEQFGYSDRIDDASGVLFYTGEGQQGDMEMTRGNAAIANHASDGRALHVFRTQGKGKACVYLGEYCYGSHVIERGLDRNGNERNILVFRLLPVATTSDVEAAGLLAGPEADGEDIPLPEESLEDLRRRAVEATSARPQGRDPKLALRAIYDRSVLVKNYVLRRSAGFCELCDQEAPFLRKSAGTPYLEPHHINRLSDGGLDHPRYVAALCPNCHRRIHFGVDGSKLNNSLRHRVAALEAGMEP</sequence>
<organism evidence="1 2">
    <name type="scientific">Thauera chlorobenzoica</name>
    <dbReference type="NCBI Taxonomy" id="96773"/>
    <lineage>
        <taxon>Bacteria</taxon>
        <taxon>Pseudomonadati</taxon>
        <taxon>Pseudomonadota</taxon>
        <taxon>Betaproteobacteria</taxon>
        <taxon>Rhodocyclales</taxon>
        <taxon>Zoogloeaceae</taxon>
        <taxon>Thauera</taxon>
    </lineage>
</organism>
<dbReference type="SMART" id="SM00507">
    <property type="entry name" value="HNHc"/>
    <property type="match status" value="1"/>
</dbReference>
<dbReference type="GO" id="GO:0008270">
    <property type="term" value="F:zinc ion binding"/>
    <property type="evidence" value="ECO:0007669"/>
    <property type="project" value="InterPro"/>
</dbReference>
<reference evidence="1 2" key="1">
    <citation type="submission" date="2016-12" db="EMBL/GenBank/DDBJ databases">
        <title>Complete genome sequence of Thauera chlorobenzoica, a Betaproteobacterium degrading haloaromatics anaerobically to CO2 and halides.</title>
        <authorList>
            <person name="Goris T."/>
            <person name="Mergelsberg M."/>
            <person name="Boll M."/>
        </authorList>
    </citation>
    <scope>NUCLEOTIDE SEQUENCE [LARGE SCALE GENOMIC DNA]</scope>
    <source>
        <strain evidence="1 2">3CB1</strain>
    </source>
</reference>
<dbReference type="EMBL" id="CP018839">
    <property type="protein sequence ID" value="APR04828.1"/>
    <property type="molecule type" value="Genomic_DNA"/>
</dbReference>
<evidence type="ECO:0000313" key="2">
    <source>
        <dbReference type="Proteomes" id="UP000185739"/>
    </source>
</evidence>
<dbReference type="GO" id="GO:0003676">
    <property type="term" value="F:nucleic acid binding"/>
    <property type="evidence" value="ECO:0007669"/>
    <property type="project" value="InterPro"/>
</dbReference>
<dbReference type="InterPro" id="IPR003615">
    <property type="entry name" value="HNH_nuc"/>
</dbReference>
<dbReference type="GO" id="GO:0004519">
    <property type="term" value="F:endonuclease activity"/>
    <property type="evidence" value="ECO:0007669"/>
    <property type="project" value="InterPro"/>
</dbReference>
<name>A0A1H5SF31_9RHOO</name>
<keyword evidence="2" id="KW-1185">Reference proteome</keyword>